<gene>
    <name evidence="1" type="ORF">HIJ39_21380</name>
</gene>
<reference evidence="1 2" key="1">
    <citation type="submission" date="2020-04" db="EMBL/GenBank/DDBJ databases">
        <authorList>
            <person name="Zhang R."/>
            <person name="Schippers A."/>
        </authorList>
    </citation>
    <scope>NUCLEOTIDE SEQUENCE [LARGE SCALE GENOMIC DNA]</scope>
    <source>
        <strain evidence="1 2">DSM 109850</strain>
    </source>
</reference>
<organism evidence="1 2">
    <name type="scientific">Sulfobacillus harzensis</name>
    <dbReference type="NCBI Taxonomy" id="2729629"/>
    <lineage>
        <taxon>Bacteria</taxon>
        <taxon>Bacillati</taxon>
        <taxon>Bacillota</taxon>
        <taxon>Clostridia</taxon>
        <taxon>Eubacteriales</taxon>
        <taxon>Clostridiales Family XVII. Incertae Sedis</taxon>
        <taxon>Sulfobacillus</taxon>
    </lineage>
</organism>
<evidence type="ECO:0000313" key="2">
    <source>
        <dbReference type="Proteomes" id="UP000533476"/>
    </source>
</evidence>
<name>A0A7Y0L8C9_9FIRM</name>
<dbReference type="Proteomes" id="UP000533476">
    <property type="component" value="Unassembled WGS sequence"/>
</dbReference>
<keyword evidence="2" id="KW-1185">Reference proteome</keyword>
<proteinExistence type="predicted"/>
<sequence>MGVKNPQGSSDLPDMVELAGVAICTSGSYRRRSPTIAQTPA</sequence>
<evidence type="ECO:0000313" key="1">
    <source>
        <dbReference type="EMBL" id="NMP24862.1"/>
    </source>
</evidence>
<comment type="caution">
    <text evidence="1">The sequence shown here is derived from an EMBL/GenBank/DDBJ whole genome shotgun (WGS) entry which is preliminary data.</text>
</comment>
<dbReference type="RefSeq" id="WP_169103067.1">
    <property type="nucleotide sequence ID" value="NZ_JABBVZ010000164.1"/>
</dbReference>
<accession>A0A7Y0L8C9</accession>
<keyword evidence="1" id="KW-0808">Transferase</keyword>
<dbReference type="AlphaFoldDB" id="A0A7Y0L8C9"/>
<dbReference type="EMBL" id="JABBVZ010000164">
    <property type="protein sequence ID" value="NMP24862.1"/>
    <property type="molecule type" value="Genomic_DNA"/>
</dbReference>
<protein>
    <submittedName>
        <fullName evidence="1">FAD:protein FMN transferase</fullName>
    </submittedName>
</protein>
<dbReference type="GO" id="GO:0016740">
    <property type="term" value="F:transferase activity"/>
    <property type="evidence" value="ECO:0007669"/>
    <property type="project" value="UniProtKB-KW"/>
</dbReference>